<feature type="coiled-coil region" evidence="1">
    <location>
        <begin position="98"/>
        <end position="132"/>
    </location>
</feature>
<keyword evidence="5" id="KW-1185">Reference proteome</keyword>
<dbReference type="OMA" id="PCALWRP"/>
<dbReference type="PANTHER" id="PTHR31005:SF8">
    <property type="entry name" value="DUF4139 DOMAIN-CONTAINING PROTEIN"/>
    <property type="match status" value="1"/>
</dbReference>
<dbReference type="NCBIfam" id="TIGR02231">
    <property type="entry name" value="mucoidy inhibitor MuiA family protein"/>
    <property type="match status" value="1"/>
</dbReference>
<dbReference type="KEGG" id="mbr:MONBRDRAFT_36474"/>
<dbReference type="Pfam" id="PF13598">
    <property type="entry name" value="DUF4139"/>
    <property type="match status" value="1"/>
</dbReference>
<proteinExistence type="predicted"/>
<dbReference type="InParanoid" id="A9UVF7"/>
<keyword evidence="1" id="KW-0175">Coiled coil</keyword>
<dbReference type="STRING" id="81824.A9UVF7"/>
<name>A9UVF7_MONBE</name>
<dbReference type="GeneID" id="5889941"/>
<evidence type="ECO:0000259" key="2">
    <source>
        <dbReference type="Pfam" id="PF13598"/>
    </source>
</evidence>
<evidence type="ECO:0000259" key="3">
    <source>
        <dbReference type="Pfam" id="PF13600"/>
    </source>
</evidence>
<protein>
    <recommendedName>
        <fullName evidence="6">DUF4139 domain-containing protein</fullName>
    </recommendedName>
</protein>
<dbReference type="InterPro" id="IPR037291">
    <property type="entry name" value="DUF4139"/>
</dbReference>
<organism evidence="4 5">
    <name type="scientific">Monosiga brevicollis</name>
    <name type="common">Choanoflagellate</name>
    <dbReference type="NCBI Taxonomy" id="81824"/>
    <lineage>
        <taxon>Eukaryota</taxon>
        <taxon>Choanoflagellata</taxon>
        <taxon>Craspedida</taxon>
        <taxon>Salpingoecidae</taxon>
        <taxon>Monosiga</taxon>
    </lineage>
</organism>
<gene>
    <name evidence="4" type="ORF">MONBRDRAFT_36474</name>
</gene>
<dbReference type="PANTHER" id="PTHR31005">
    <property type="entry name" value="DUF4139 DOMAIN-CONTAINING PROTEIN"/>
    <property type="match status" value="1"/>
</dbReference>
<evidence type="ECO:0000313" key="5">
    <source>
        <dbReference type="Proteomes" id="UP000001357"/>
    </source>
</evidence>
<dbReference type="EMBL" id="CH991547">
    <property type="protein sequence ID" value="EDQ90572.1"/>
    <property type="molecule type" value="Genomic_DNA"/>
</dbReference>
<feature type="domain" description="DUF4140" evidence="3">
    <location>
        <begin position="31"/>
        <end position="129"/>
    </location>
</feature>
<sequence>MAAIMEVEPVGTSSTDPSIEHELKDATVSAVTVFNDRAEVTRELGLDDLEEGLQKITLKGLSKRLMNPDSIRVKAFGPCTLLDVLVARITPDVDEDAMKTLNNELQDIQERMRALEDENKLQEAALEALQAYTNYAVQPIGAHSGFEAPKPAEANGIIATFLERSMEAQARQRAINRQLSTEREAQQAVLKKQRELRSQARPRSDLVISLDVAKASSVRLEITYLVAGASWTPAYDLRMNLQDLSMEVCLFQTPPGAPHYKKKGGYGFGFPSFCLLLTLSPLLLPTNVQLRYYGQVQQDTGEDWKDVALTLSTARPAVGGQPPNLNPMLVEFEVARPLRVRKAKMAARSRGAVNSFGGAPSAASMAMPMMAMERAAMHDEMEEDDDADACLEEAPVASASTSSTGLSTNFKIEQPCTVESDNNRHKVTLTILNLGVRTRYLCVPAKSTDVYMQAQVTNTSDTMLLPSSDCNVFCDGSLITTTRLKLVMPGETFTTYLGTDAGIKLDYRPPNESRSQQSSFFQGKTNTAQYVHRCLITNTLGKAATVVVLQALPKPSDSAIRVKVTEPDMAALHGTDKGQVAKRAPADDEFGGGFEDVARGDDVELNSLTNNLIWTRRLEPKAQGEVRLEYAVEYPVDRPIHFREV</sequence>
<dbReference type="RefSeq" id="XP_001744623.1">
    <property type="nucleotide sequence ID" value="XM_001744571.1"/>
</dbReference>
<dbReference type="Proteomes" id="UP000001357">
    <property type="component" value="Unassembled WGS sequence"/>
</dbReference>
<evidence type="ECO:0000313" key="4">
    <source>
        <dbReference type="EMBL" id="EDQ90572.1"/>
    </source>
</evidence>
<accession>A9UVF7</accession>
<feature type="domain" description="DUF4139" evidence="2">
    <location>
        <begin position="287"/>
        <end position="635"/>
    </location>
</feature>
<dbReference type="AlphaFoldDB" id="A9UVF7"/>
<dbReference type="eggNOG" id="ENOG502QWQ0">
    <property type="taxonomic scope" value="Eukaryota"/>
</dbReference>
<dbReference type="Pfam" id="PF13600">
    <property type="entry name" value="DUF4140"/>
    <property type="match status" value="1"/>
</dbReference>
<reference evidence="4 5" key="1">
    <citation type="journal article" date="2008" name="Nature">
        <title>The genome of the choanoflagellate Monosiga brevicollis and the origin of metazoans.</title>
        <authorList>
            <consortium name="JGI Sequencing"/>
            <person name="King N."/>
            <person name="Westbrook M.J."/>
            <person name="Young S.L."/>
            <person name="Kuo A."/>
            <person name="Abedin M."/>
            <person name="Chapman J."/>
            <person name="Fairclough S."/>
            <person name="Hellsten U."/>
            <person name="Isogai Y."/>
            <person name="Letunic I."/>
            <person name="Marr M."/>
            <person name="Pincus D."/>
            <person name="Putnam N."/>
            <person name="Rokas A."/>
            <person name="Wright K.J."/>
            <person name="Zuzow R."/>
            <person name="Dirks W."/>
            <person name="Good M."/>
            <person name="Goodstein D."/>
            <person name="Lemons D."/>
            <person name="Li W."/>
            <person name="Lyons J.B."/>
            <person name="Morris A."/>
            <person name="Nichols S."/>
            <person name="Richter D.J."/>
            <person name="Salamov A."/>
            <person name="Bork P."/>
            <person name="Lim W.A."/>
            <person name="Manning G."/>
            <person name="Miller W.T."/>
            <person name="McGinnis W."/>
            <person name="Shapiro H."/>
            <person name="Tjian R."/>
            <person name="Grigoriev I.V."/>
            <person name="Rokhsar D."/>
        </authorList>
    </citation>
    <scope>NUCLEOTIDE SEQUENCE [LARGE SCALE GENOMIC DNA]</scope>
    <source>
        <strain evidence="5">MX1 / ATCC 50154</strain>
    </source>
</reference>
<dbReference type="InterPro" id="IPR025554">
    <property type="entry name" value="DUF4140"/>
</dbReference>
<dbReference type="InterPro" id="IPR011935">
    <property type="entry name" value="CHP02231"/>
</dbReference>
<dbReference type="GO" id="GO:0005739">
    <property type="term" value="C:mitochondrion"/>
    <property type="evidence" value="ECO:0000318"/>
    <property type="project" value="GO_Central"/>
</dbReference>
<evidence type="ECO:0000256" key="1">
    <source>
        <dbReference type="SAM" id="Coils"/>
    </source>
</evidence>
<evidence type="ECO:0008006" key="6">
    <source>
        <dbReference type="Google" id="ProtNLM"/>
    </source>
</evidence>